<accession>A0A835JNU9</accession>
<keyword evidence="1" id="KW-0175">Coiled coil</keyword>
<keyword evidence="4" id="KW-1185">Reference proteome</keyword>
<protein>
    <recommendedName>
        <fullName evidence="5">Maternal effect embryo arrest 22</fullName>
    </recommendedName>
</protein>
<feature type="region of interest" description="Disordered" evidence="2">
    <location>
        <begin position="1104"/>
        <end position="1136"/>
    </location>
</feature>
<dbReference type="PANTHER" id="PTHR35480:SF1">
    <property type="entry name" value="MATERNAL EFFECT EMBRYO ARREST 22"/>
    <property type="match status" value="1"/>
</dbReference>
<feature type="compositionally biased region" description="Basic and acidic residues" evidence="2">
    <location>
        <begin position="216"/>
        <end position="251"/>
    </location>
</feature>
<feature type="region of interest" description="Disordered" evidence="2">
    <location>
        <begin position="215"/>
        <end position="278"/>
    </location>
</feature>
<name>A0A835JNU9_9ROSI</name>
<dbReference type="PANTHER" id="PTHR35480">
    <property type="entry name" value="MATERNAL EFFECT EMBRYO ARREST 22"/>
    <property type="match status" value="1"/>
</dbReference>
<reference evidence="3 4" key="1">
    <citation type="submission" date="2020-10" db="EMBL/GenBank/DDBJ databases">
        <title>Plant Genome Project.</title>
        <authorList>
            <person name="Zhang R.-G."/>
        </authorList>
    </citation>
    <scope>NUCLEOTIDE SEQUENCE [LARGE SCALE GENOMIC DNA]</scope>
    <source>
        <strain evidence="3">FAFU-HL-1</strain>
        <tissue evidence="3">Leaf</tissue>
    </source>
</reference>
<evidence type="ECO:0008006" key="5">
    <source>
        <dbReference type="Google" id="ProtNLM"/>
    </source>
</evidence>
<feature type="coiled-coil region" evidence="1">
    <location>
        <begin position="375"/>
        <end position="479"/>
    </location>
</feature>
<comment type="caution">
    <text evidence="3">The sequence shown here is derived from an EMBL/GenBank/DDBJ whole genome shotgun (WGS) entry which is preliminary data.</text>
</comment>
<dbReference type="EMBL" id="JADGMS010000011">
    <property type="protein sequence ID" value="KAF9673152.1"/>
    <property type="molecule type" value="Genomic_DNA"/>
</dbReference>
<dbReference type="Proteomes" id="UP000657918">
    <property type="component" value="Chromosome 11"/>
</dbReference>
<proteinExistence type="predicted"/>
<dbReference type="OrthoDB" id="1933275at2759"/>
<evidence type="ECO:0000313" key="4">
    <source>
        <dbReference type="Proteomes" id="UP000657918"/>
    </source>
</evidence>
<feature type="coiled-coil region" evidence="1">
    <location>
        <begin position="566"/>
        <end position="607"/>
    </location>
</feature>
<evidence type="ECO:0000313" key="3">
    <source>
        <dbReference type="EMBL" id="KAF9673152.1"/>
    </source>
</evidence>
<evidence type="ECO:0000256" key="2">
    <source>
        <dbReference type="SAM" id="MobiDB-lite"/>
    </source>
</evidence>
<organism evidence="3 4">
    <name type="scientific">Salix dunnii</name>
    <dbReference type="NCBI Taxonomy" id="1413687"/>
    <lineage>
        <taxon>Eukaryota</taxon>
        <taxon>Viridiplantae</taxon>
        <taxon>Streptophyta</taxon>
        <taxon>Embryophyta</taxon>
        <taxon>Tracheophyta</taxon>
        <taxon>Spermatophyta</taxon>
        <taxon>Magnoliopsida</taxon>
        <taxon>eudicotyledons</taxon>
        <taxon>Gunneridae</taxon>
        <taxon>Pentapetalae</taxon>
        <taxon>rosids</taxon>
        <taxon>fabids</taxon>
        <taxon>Malpighiales</taxon>
        <taxon>Salicaceae</taxon>
        <taxon>Saliceae</taxon>
        <taxon>Salix</taxon>
    </lineage>
</organism>
<evidence type="ECO:0000256" key="1">
    <source>
        <dbReference type="SAM" id="Coils"/>
    </source>
</evidence>
<gene>
    <name evidence="3" type="ORF">SADUNF_Sadunf11G0118900</name>
</gene>
<sequence length="1705" mass="189896">MAADVTVKKEATLNNPCCKVWKDKCGKLEEGRKCLRQAVKLLTEQADKFQAEIVSLNKACEEERVKVEAVKEGREKEVALRVSLEKEISALKSEVSTLHQNGNAFPEVENTEVKLLQNEVFKGEKEISRLKELLEREKLRADSEKKNAEVEKKRAADAWKHVKAEKEGREKEAALRVSLENEISALKSEISTSQLMGSIVTEDKNGEVKLLQDQVSKGEKEISRLKELHEREKTRADSEKKKAEVEKKRAAEAWQQVKAEKAKADEERKHASSEQKKAEEYQLRLEALMKEAGLAKSKLASETLKFEEANKKFEAVKLKVAKEKKRADSEMAKAEVHRKLAEANRMKLVEEKSHTENICKQLEDVRKRIEKPQKAEEYQLQLEFFKKEAAEAKSKFVAETLKLGNANKMLEAEKAKVMEERKRADSELAKAKEQRKLAETNGMKIIEEKSRADNLFWQLQDARIKIEELEKRVNGFIQSKNMGGNFDDQLDEITNGETATIKDSMENLKNNSDQSNLVLEFLNYEEATKRLNVEKRKAITEQKRAASEMVKAEKLRNLSKINRKVAAEEKSRADQLSRQLDEDKIKIEELQKQIQELQSSKKNVVASSVSPDKFMNVEKSKLKLLEKQVKLEKMRLKHAKVVAKMEKNHNSFLQQELARLKLDFGQMLFRLNVLDRYFSSSNGGTEKMEKFGNHETMRRSKLNRKLCAEEPCQMYPNNVSELLNLAVSEPLTQTLHCTVPLVSPSSGNYAASISGIDSKLESLLGGSKRKLLQTSAINSSSASFSDGQLAGSQEGGPFFPTSKNMVEENFRAQTTISSISDEVTTVQHNENLAVVADNSVRSPHRIDMNGRVNRHGRKRRILDAAESVKLLYPEGKKLHLQMEDELSALHGMLNRQFEKPQEEAKYVEPNVQGDSYGKHGRTRKKRKISCEENVIVHCLSGIDHPEKTEIAGKEVYENCEYISTAANNLLEASKACRGGLSDSFESSPEGMVNFEEVVNGDYMKLLDLDNTADEECYRRAMEMPMSPTLLEIGSSGAEISDNMGNFKSLLDDSFHGSLPNGKESLVPSSRLDAIDAEISSKQLKDCSFGISCAKNEGHADSLDTLGNRSGAGKTVDAGKASDGHIRGPGSGSEAEMLNNTVDAGKASDGQIRGPGSVSEAEMLNIPSSRSESLKFPIEGEPGFRPNNIPKYCVMLSDMNDTISMSRVLSATRTCMTRCSLDAPADCLVQKILRALKKEENSLPKEKACTFFTLLLLNFSACIQGKFESFSDQDFLFCLDSFARDIYAIVSDVEARNLFAEVCCLDELLDLIEEFLLDGKLMIYADLSSESMNGCDSMIDILLDGVNIKFASKSASADLLVAGSIVLGSICAAVDCIGFLCQASYNLLLMRQCDTVFVLTILHIFAYLAGEKFFSLREHNLTVTVLKSIIMFLEGGDSPAALAASSLAMYKGGMFHPCSKCPFSTDALSIDSVISVLLEKLQNCAVSGIMDHLMKSPSLSNSNVLCCKDTAKRSLNQEEVHSALDTNCDTPCSLKKCVMPARSNSIMNETLCSLSDLLSLIELLACNMSWEWTCCKIIPELLEMLERTKLDYFAVAVVILLGQLGRLGVSACGYEDNGVENLRCKLSGFLSQDATIRMALPVQIALATALLGLLSVDFQKLIQSNYCLPAMSCQYVSIDHIRSWFSSLTKEQQGISLSLLPSSDVY</sequence>
<feature type="compositionally biased region" description="Basic and acidic residues" evidence="2">
    <location>
        <begin position="258"/>
        <end position="278"/>
    </location>
</feature>